<dbReference type="GO" id="GO:0016301">
    <property type="term" value="F:kinase activity"/>
    <property type="evidence" value="ECO:0007669"/>
    <property type="project" value="UniProtKB-KW"/>
</dbReference>
<keyword evidence="2" id="KW-0418">Kinase</keyword>
<dbReference type="SUPFAM" id="SSF46785">
    <property type="entry name" value="Winged helix' DNA-binding domain"/>
    <property type="match status" value="1"/>
</dbReference>
<dbReference type="InterPro" id="IPR043129">
    <property type="entry name" value="ATPase_NBD"/>
</dbReference>
<dbReference type="InterPro" id="IPR036388">
    <property type="entry name" value="WH-like_DNA-bd_sf"/>
</dbReference>
<dbReference type="SUPFAM" id="SSF53067">
    <property type="entry name" value="Actin-like ATPase domain"/>
    <property type="match status" value="1"/>
</dbReference>
<dbReference type="Pfam" id="PF00480">
    <property type="entry name" value="ROK"/>
    <property type="match status" value="1"/>
</dbReference>
<sequence>MSHSVAASSPQLMRTLNARHVLEFAWQATVFTASDLMAATGLTRATVIGLCDDLVGLGWLDELGNARTGSDYRKGRPARRYTLRDRAAVVVGVDAGYDRMSATVADLRGRVLGQADENIPAATPQSVERLADADDRRRMARSVFDRALVESGIDASTILAVTIGVPSPIDAAGDSPPHRTGFWQLMNPGLLNEFDQDAPLVTVENDANLAAIAERTSSKGSGRTVDSYIAMLVGEGIGAGLMIDRRLVRGRRGGAGEMRFLDYVDGVRSADGLALIARQWAAEAIRSGNLPFGSPLSQLDPESLSAREVTDAAARGDETAAGILERLAERLARICIVLGDLLDVDRVIVGGAATATLPTVIERAALLIAASDDPTAPDLVPSALGPEAVGMGAVEQALSLVRERALELTPGRMSPVA</sequence>
<evidence type="ECO:0000256" key="1">
    <source>
        <dbReference type="ARBA" id="ARBA00006479"/>
    </source>
</evidence>
<evidence type="ECO:0000313" key="3">
    <source>
        <dbReference type="Proteomes" id="UP000198867"/>
    </source>
</evidence>
<keyword evidence="3" id="KW-1185">Reference proteome</keyword>
<accession>A0A1I5AKJ9</accession>
<dbReference type="OrthoDB" id="37575at2"/>
<proteinExistence type="inferred from homology"/>
<gene>
    <name evidence="2" type="ORF">SAMN05216219_1529</name>
</gene>
<dbReference type="RefSeq" id="WP_090710188.1">
    <property type="nucleotide sequence ID" value="NZ_FOVM01000003.1"/>
</dbReference>
<dbReference type="InterPro" id="IPR036390">
    <property type="entry name" value="WH_DNA-bd_sf"/>
</dbReference>
<dbReference type="STRING" id="995034.SAMN05216219_1529"/>
<protein>
    <submittedName>
        <fullName evidence="2">Sugar kinase of the NBD/HSP70 family, may contain an N-terminal HTH domain</fullName>
    </submittedName>
</protein>
<dbReference type="InterPro" id="IPR000600">
    <property type="entry name" value="ROK"/>
</dbReference>
<reference evidence="3" key="1">
    <citation type="submission" date="2016-10" db="EMBL/GenBank/DDBJ databases">
        <authorList>
            <person name="Varghese N."/>
            <person name="Submissions S."/>
        </authorList>
    </citation>
    <scope>NUCLEOTIDE SEQUENCE [LARGE SCALE GENOMIC DNA]</scope>
    <source>
        <strain evidence="3">CGMCC 1.11101</strain>
    </source>
</reference>
<dbReference type="PANTHER" id="PTHR18964">
    <property type="entry name" value="ROK (REPRESSOR, ORF, KINASE) FAMILY"/>
    <property type="match status" value="1"/>
</dbReference>
<dbReference type="Gene3D" id="3.30.420.40">
    <property type="match status" value="2"/>
</dbReference>
<dbReference type="PANTHER" id="PTHR18964:SF149">
    <property type="entry name" value="BIFUNCTIONAL UDP-N-ACETYLGLUCOSAMINE 2-EPIMERASE_N-ACETYLMANNOSAMINE KINASE"/>
    <property type="match status" value="1"/>
</dbReference>
<keyword evidence="2" id="KW-0808">Transferase</keyword>
<organism evidence="2 3">
    <name type="scientific">Mycetocola miduiensis</name>
    <dbReference type="NCBI Taxonomy" id="995034"/>
    <lineage>
        <taxon>Bacteria</taxon>
        <taxon>Bacillati</taxon>
        <taxon>Actinomycetota</taxon>
        <taxon>Actinomycetes</taxon>
        <taxon>Micrococcales</taxon>
        <taxon>Microbacteriaceae</taxon>
        <taxon>Mycetocola</taxon>
    </lineage>
</organism>
<evidence type="ECO:0000313" key="2">
    <source>
        <dbReference type="EMBL" id="SFN62912.1"/>
    </source>
</evidence>
<name>A0A1I5AKJ9_9MICO</name>
<dbReference type="EMBL" id="FOVM01000003">
    <property type="protein sequence ID" value="SFN62912.1"/>
    <property type="molecule type" value="Genomic_DNA"/>
</dbReference>
<comment type="similarity">
    <text evidence="1">Belongs to the ROK (NagC/XylR) family.</text>
</comment>
<dbReference type="AlphaFoldDB" id="A0A1I5AKJ9"/>
<dbReference type="Gene3D" id="1.10.10.10">
    <property type="entry name" value="Winged helix-like DNA-binding domain superfamily/Winged helix DNA-binding domain"/>
    <property type="match status" value="1"/>
</dbReference>
<dbReference type="Proteomes" id="UP000198867">
    <property type="component" value="Unassembled WGS sequence"/>
</dbReference>